<dbReference type="AlphaFoldDB" id="A0A654LWT0"/>
<reference evidence="2" key="1">
    <citation type="submission" date="2015-10" db="EMBL/GenBank/DDBJ databases">
        <title>Niche specialization of a soil ammonia-oxidizing archaeon, Candidatus Nitrosocosmicus oleophilus.</title>
        <authorList>
            <person name="Jung M.-Y."/>
            <person name="Rhee S.-K."/>
        </authorList>
    </citation>
    <scope>NUCLEOTIDE SEQUENCE [LARGE SCALE GENOMIC DNA]</scope>
    <source>
        <strain evidence="2">MY3</strain>
    </source>
</reference>
<dbReference type="Proteomes" id="UP000058925">
    <property type="component" value="Chromosome"/>
</dbReference>
<evidence type="ECO:0000313" key="2">
    <source>
        <dbReference type="Proteomes" id="UP000058925"/>
    </source>
</evidence>
<evidence type="ECO:0000313" key="1">
    <source>
        <dbReference type="EMBL" id="ALI35934.1"/>
    </source>
</evidence>
<protein>
    <submittedName>
        <fullName evidence="1">Uncharacterized protein</fullName>
    </submittedName>
</protein>
<dbReference type="EMBL" id="CP012850">
    <property type="protein sequence ID" value="ALI35934.1"/>
    <property type="molecule type" value="Genomic_DNA"/>
</dbReference>
<organism evidence="1 2">
    <name type="scientific">Candidatus Nitrosocosmicus oleophilus</name>
    <dbReference type="NCBI Taxonomy" id="1353260"/>
    <lineage>
        <taxon>Archaea</taxon>
        <taxon>Nitrososphaerota</taxon>
        <taxon>Nitrososphaeria</taxon>
        <taxon>Nitrososphaerales</taxon>
        <taxon>Nitrososphaeraceae</taxon>
        <taxon>Candidatus Nitrosocosmicus</taxon>
    </lineage>
</organism>
<accession>A0A654LWT0</accession>
<gene>
    <name evidence="1" type="ORF">NMY3_01731</name>
</gene>
<dbReference type="KEGG" id="taa:NMY3_01731"/>
<name>A0A654LWT0_9ARCH</name>
<keyword evidence="2" id="KW-1185">Reference proteome</keyword>
<proteinExistence type="predicted"/>
<sequence>MDSDISKNITRLANRIVNLLVEKTNGDLRSPIPFLFSYDQGHFINHSSCESKFGKSNKQIRQSVIDHLLKNELIFISPGNIKLVYLTQKAIDQYPM</sequence>
<dbReference type="GeneID" id="60421741"/>
<dbReference type="RefSeq" id="WP_196818300.1">
    <property type="nucleotide sequence ID" value="NZ_CP012850.1"/>
</dbReference>